<proteinExistence type="predicted"/>
<gene>
    <name evidence="1" type="ORF">Sipo8835_05825</name>
</gene>
<sequence length="81" mass="9147">MAITRRARRPRRNWPVCAVTGKRRLGERKDAKLALAAARQSRARAERNGVRAEWTVVRAYRCRHCAGGWHLTSVAHRGGTA</sequence>
<dbReference type="RefSeq" id="WP_009329584.1">
    <property type="nucleotide sequence ID" value="NZ_CP182305.1"/>
</dbReference>
<protein>
    <submittedName>
        <fullName evidence="1">Uncharacterized protein</fullName>
    </submittedName>
</protein>
<name>A0A540QS23_9ACTN</name>
<dbReference type="Proteomes" id="UP000318720">
    <property type="component" value="Unassembled WGS sequence"/>
</dbReference>
<evidence type="ECO:0000313" key="1">
    <source>
        <dbReference type="EMBL" id="TQE38222.1"/>
    </source>
</evidence>
<dbReference type="EMBL" id="SPAZ01000048">
    <property type="protein sequence ID" value="TQE38222.1"/>
    <property type="molecule type" value="Genomic_DNA"/>
</dbReference>
<organism evidence="1 2">
    <name type="scientific">Streptomyces ipomoeae</name>
    <dbReference type="NCBI Taxonomy" id="103232"/>
    <lineage>
        <taxon>Bacteria</taxon>
        <taxon>Bacillati</taxon>
        <taxon>Actinomycetota</taxon>
        <taxon>Actinomycetes</taxon>
        <taxon>Kitasatosporales</taxon>
        <taxon>Streptomycetaceae</taxon>
        <taxon>Streptomyces</taxon>
    </lineage>
</organism>
<evidence type="ECO:0000313" key="2">
    <source>
        <dbReference type="Proteomes" id="UP000318720"/>
    </source>
</evidence>
<dbReference type="GeneID" id="301701258"/>
<reference evidence="1 2" key="1">
    <citation type="submission" date="2019-03" db="EMBL/GenBank/DDBJ databases">
        <title>Comparative genomic analyses of the sweetpotato soil rot pathogen, Streptomyces ipomoeae.</title>
        <authorList>
            <person name="Ruschel Soares N."/>
            <person name="Badger J.H."/>
            <person name="Huguet-Tapia J.C."/>
            <person name="Clark C.A."/>
            <person name="Pettis G.S."/>
        </authorList>
    </citation>
    <scope>NUCLEOTIDE SEQUENCE [LARGE SCALE GENOMIC DNA]</scope>
    <source>
        <strain evidence="1 2">88-35</strain>
    </source>
</reference>
<dbReference type="AlphaFoldDB" id="A0A540QS23"/>
<comment type="caution">
    <text evidence="1">The sequence shown here is derived from an EMBL/GenBank/DDBJ whole genome shotgun (WGS) entry which is preliminary data.</text>
</comment>
<accession>A0A540QS23</accession>